<dbReference type="HOGENOM" id="CLU_033323_9_5_11"/>
<dbReference type="EMBL" id="CP001706">
    <property type="protein sequence ID" value="ACV09269.1"/>
    <property type="molecule type" value="Genomic_DNA"/>
</dbReference>
<evidence type="ECO:0000313" key="2">
    <source>
        <dbReference type="Proteomes" id="UP000000628"/>
    </source>
</evidence>
<dbReference type="Gene3D" id="3.40.50.1240">
    <property type="entry name" value="Phosphoglycerate mutase-like"/>
    <property type="match status" value="1"/>
</dbReference>
<proteinExistence type="predicted"/>
<dbReference type="InterPro" id="IPR013078">
    <property type="entry name" value="His_Pase_superF_clade-1"/>
</dbReference>
<dbReference type="AlphaFoldDB" id="C7R5J6"/>
<evidence type="ECO:0000313" key="1">
    <source>
        <dbReference type="EMBL" id="ACV09269.1"/>
    </source>
</evidence>
<dbReference type="KEGG" id="jde:Jden_1621"/>
<dbReference type="SUPFAM" id="SSF53254">
    <property type="entry name" value="Phosphoglycerate mutase-like"/>
    <property type="match status" value="1"/>
</dbReference>
<dbReference type="Proteomes" id="UP000000628">
    <property type="component" value="Chromosome"/>
</dbReference>
<dbReference type="eggNOG" id="COG0406">
    <property type="taxonomic scope" value="Bacteria"/>
</dbReference>
<protein>
    <submittedName>
        <fullName evidence="1">Phosphoglycerate mutase</fullName>
    </submittedName>
</protein>
<name>C7R5J6_JONDD</name>
<reference evidence="1 2" key="1">
    <citation type="journal article" date="2009" name="Stand. Genomic Sci.">
        <title>Complete genome sequence of Jonesia denitrificans type strain (Prevot 55134).</title>
        <authorList>
            <person name="Pukall R."/>
            <person name="Gehrich-Schroter G."/>
            <person name="Lapidus A."/>
            <person name="Nolan M."/>
            <person name="Glavina Del Rio T."/>
            <person name="Lucas S."/>
            <person name="Chen F."/>
            <person name="Tice H."/>
            <person name="Pitluck S."/>
            <person name="Cheng J.F."/>
            <person name="Copeland A."/>
            <person name="Saunders E."/>
            <person name="Brettin T."/>
            <person name="Detter J.C."/>
            <person name="Bruce D."/>
            <person name="Goodwin L."/>
            <person name="Pati A."/>
            <person name="Ivanova N."/>
            <person name="Mavromatis K."/>
            <person name="Ovchinnikova G."/>
            <person name="Chen A."/>
            <person name="Palaniappan K."/>
            <person name="Land M."/>
            <person name="Hauser L."/>
            <person name="Chang Y.J."/>
            <person name="Jeffries C.D."/>
            <person name="Chain P."/>
            <person name="Goker M."/>
            <person name="Bristow J."/>
            <person name="Eisen J.A."/>
            <person name="Markowitz V."/>
            <person name="Hugenholtz P."/>
            <person name="Kyrpides N.C."/>
            <person name="Klenk H.P."/>
            <person name="Han C."/>
        </authorList>
    </citation>
    <scope>NUCLEOTIDE SEQUENCE [LARGE SCALE GENOMIC DNA]</scope>
    <source>
        <strain evidence="2">ATCC 14870 / DSM 20603 / BCRC 15368 / CIP 55.134 / JCM 11481 / NBRC 15587 / NCTC 10816 / Prevot 55134</strain>
    </source>
</reference>
<keyword evidence="2" id="KW-1185">Reference proteome</keyword>
<organism evidence="1 2">
    <name type="scientific">Jonesia denitrificans (strain ATCC 14870 / DSM 20603 / BCRC 15368 / CIP 55.134 / JCM 11481 / NBRC 15587 / NCTC 10816 / Prevot 55134)</name>
    <name type="common">Listeria denitrificans</name>
    <dbReference type="NCBI Taxonomy" id="471856"/>
    <lineage>
        <taxon>Bacteria</taxon>
        <taxon>Bacillati</taxon>
        <taxon>Actinomycetota</taxon>
        <taxon>Actinomycetes</taxon>
        <taxon>Micrococcales</taxon>
        <taxon>Jonesiaceae</taxon>
        <taxon>Jonesia</taxon>
    </lineage>
</organism>
<gene>
    <name evidence="1" type="ordered locus">Jden_1621</name>
</gene>
<dbReference type="InterPro" id="IPR029033">
    <property type="entry name" value="His_PPase_superfam"/>
</dbReference>
<dbReference type="Pfam" id="PF00300">
    <property type="entry name" value="His_Phos_1"/>
    <property type="match status" value="1"/>
</dbReference>
<sequence>MGRAGGELMLGRHGTPREIWSSPLQRASETAQLLTDLCRVPWSVDEQMTQRSYGVWEGLTVDQLAQDFPEELAIRNAGGDPDIPGWETGIDVGRRVAGTVTRHVTRVWENDDLRTMVTSGGPLVFVSHGSAIAAGARRLLNLPEQPNILGHINHAHWVELRYQPDGAAGVGAVWTLQAYNVGPH</sequence>
<accession>C7R5J6</accession>
<dbReference type="STRING" id="471856.Jden_1621"/>